<dbReference type="SUPFAM" id="SSF51556">
    <property type="entry name" value="Metallo-dependent hydrolases"/>
    <property type="match status" value="1"/>
</dbReference>
<evidence type="ECO:0000259" key="1">
    <source>
        <dbReference type="Pfam" id="PF07969"/>
    </source>
</evidence>
<dbReference type="EMBL" id="JAWDIP010000003">
    <property type="protein sequence ID" value="MDY0393720.1"/>
    <property type="molecule type" value="Genomic_DNA"/>
</dbReference>
<dbReference type="PANTHER" id="PTHR22642">
    <property type="entry name" value="IMIDAZOLONEPROPIONASE"/>
    <property type="match status" value="1"/>
</dbReference>
<dbReference type="Gene3D" id="3.20.20.140">
    <property type="entry name" value="Metal-dependent hydrolases"/>
    <property type="match status" value="1"/>
</dbReference>
<accession>A0ABU5C3H0</accession>
<proteinExistence type="predicted"/>
<evidence type="ECO:0000313" key="2">
    <source>
        <dbReference type="EMBL" id="MDY0393720.1"/>
    </source>
</evidence>
<dbReference type="Pfam" id="PF07969">
    <property type="entry name" value="Amidohydro_3"/>
    <property type="match status" value="1"/>
</dbReference>
<name>A0ABU5C3H0_9BACI</name>
<sequence>MNVQKRISPLADAIERNLLFTLHSDCPVTPISPLFSVWAAVNRLTREGNVLGADQRIDVETALRSMTIYGAKLNFDKQHTGSIEIGKKS</sequence>
<protein>
    <submittedName>
        <fullName evidence="2">Amidohydrolase family protein</fullName>
    </submittedName>
</protein>
<dbReference type="InterPro" id="IPR032466">
    <property type="entry name" value="Metal_Hydrolase"/>
</dbReference>
<evidence type="ECO:0000313" key="3">
    <source>
        <dbReference type="Proteomes" id="UP001281447"/>
    </source>
</evidence>
<dbReference type="InterPro" id="IPR013108">
    <property type="entry name" value="Amidohydro_3"/>
</dbReference>
<dbReference type="Proteomes" id="UP001281447">
    <property type="component" value="Unassembled WGS sequence"/>
</dbReference>
<gene>
    <name evidence="2" type="ORF">RWE15_03775</name>
</gene>
<organism evidence="2 3">
    <name type="scientific">Tigheibacillus halophilus</name>
    <dbReference type="NCBI Taxonomy" id="361280"/>
    <lineage>
        <taxon>Bacteria</taxon>
        <taxon>Bacillati</taxon>
        <taxon>Bacillota</taxon>
        <taxon>Bacilli</taxon>
        <taxon>Bacillales</taxon>
        <taxon>Bacillaceae</taxon>
        <taxon>Tigheibacillus</taxon>
    </lineage>
</organism>
<feature type="domain" description="Amidohydrolase 3" evidence="1">
    <location>
        <begin position="5"/>
        <end position="88"/>
    </location>
</feature>
<keyword evidence="3" id="KW-1185">Reference proteome</keyword>
<dbReference type="PANTHER" id="PTHR22642:SF2">
    <property type="entry name" value="PROTEIN LONG AFTER FAR-RED 3"/>
    <property type="match status" value="1"/>
</dbReference>
<comment type="caution">
    <text evidence="2">The sequence shown here is derived from an EMBL/GenBank/DDBJ whole genome shotgun (WGS) entry which is preliminary data.</text>
</comment>
<reference evidence="2 3" key="1">
    <citation type="submission" date="2023-10" db="EMBL/GenBank/DDBJ databases">
        <title>Virgibacillus halophilus 5B73C genome.</title>
        <authorList>
            <person name="Miliotis G."/>
            <person name="Sengupta P."/>
            <person name="Hameed A."/>
            <person name="Chuvochina M."/>
            <person name="Mcdonagh F."/>
            <person name="Simpson A.C."/>
            <person name="Singh N.K."/>
            <person name="Rekha P.D."/>
            <person name="Raman K."/>
            <person name="Hugenholtz P."/>
            <person name="Venkateswaran K."/>
        </authorList>
    </citation>
    <scope>NUCLEOTIDE SEQUENCE [LARGE SCALE GENOMIC DNA]</scope>
    <source>
        <strain evidence="2 3">5B73C</strain>
    </source>
</reference>